<name>A0A8D4BAV0_STRFA</name>
<dbReference type="OrthoDB" id="3382315at2"/>
<evidence type="ECO:0000313" key="1">
    <source>
        <dbReference type="EMBL" id="ADW02712.1"/>
    </source>
</evidence>
<sequence>MDRFAGQARLEWWANHATCLEKYDITVTVDAVGAWRATGRHANALDTTQREGWDFLMEMDPHFSIVFTGEDNGGILVRVFEAEDGILTLTKAPDWDGSGGVTFDLP</sequence>
<gene>
    <name evidence="1" type="ordered locus">Sfla_1263</name>
</gene>
<evidence type="ECO:0000313" key="2">
    <source>
        <dbReference type="Proteomes" id="UP000002066"/>
    </source>
</evidence>
<dbReference type="KEGG" id="sfa:Sfla_1263"/>
<accession>A0A8D4BAV0</accession>
<dbReference type="AlphaFoldDB" id="A0A8D4BAV0"/>
<organism evidence="1 2">
    <name type="scientific">Streptomyces pratensis (strain ATCC 33331 / IAF-45CD)</name>
    <dbReference type="NCBI Taxonomy" id="591167"/>
    <lineage>
        <taxon>Bacteria</taxon>
        <taxon>Bacillati</taxon>
        <taxon>Actinomycetota</taxon>
        <taxon>Actinomycetes</taxon>
        <taxon>Kitasatosporales</taxon>
        <taxon>Streptomycetaceae</taxon>
        <taxon>Streptomyces</taxon>
    </lineage>
</organism>
<dbReference type="Proteomes" id="UP000002066">
    <property type="component" value="Chromosome"/>
</dbReference>
<reference evidence="1 2" key="1">
    <citation type="submission" date="2011-01" db="EMBL/GenBank/DDBJ databases">
        <title>Complete sequence of chromosome of Streptomyces flavogriseus ATCC 33331.</title>
        <authorList>
            <consortium name="US DOE Joint Genome Institute"/>
            <person name="Lucas S."/>
            <person name="Copeland A."/>
            <person name="Lapidus A."/>
            <person name="Cheng J.-F."/>
            <person name="Goodwin L."/>
            <person name="Pitluck S."/>
            <person name="Davenport K."/>
            <person name="Detter J.C."/>
            <person name="Han C."/>
            <person name="Tapia R."/>
            <person name="Land M."/>
            <person name="Hauser L."/>
            <person name="Kyrpides N."/>
            <person name="Ivanova N."/>
            <person name="Ovchinnikova G."/>
            <person name="Pagani I."/>
            <person name="Brumm P."/>
            <person name="Mead D."/>
            <person name="Woyke T."/>
        </authorList>
    </citation>
    <scope>NUCLEOTIDE SEQUENCE [LARGE SCALE GENOMIC DNA]</scope>
    <source>
        <strain evidence="2">ATCC 33331 / IAF-45CD</strain>
    </source>
</reference>
<protein>
    <submittedName>
        <fullName evidence="1">Uncharacterized protein</fullName>
    </submittedName>
</protein>
<dbReference type="EMBL" id="CP002475">
    <property type="protein sequence ID" value="ADW02712.1"/>
    <property type="molecule type" value="Genomic_DNA"/>
</dbReference>
<proteinExistence type="predicted"/>